<comment type="caution">
    <text evidence="2">The sequence shown here is derived from an EMBL/GenBank/DDBJ whole genome shotgun (WGS) entry which is preliminary data.</text>
</comment>
<name>A0A918G054_9ACTN</name>
<evidence type="ECO:0000313" key="2">
    <source>
        <dbReference type="EMBL" id="GGS07855.1"/>
    </source>
</evidence>
<feature type="region of interest" description="Disordered" evidence="1">
    <location>
        <begin position="53"/>
        <end position="78"/>
    </location>
</feature>
<protein>
    <submittedName>
        <fullName evidence="2">Uncharacterized protein</fullName>
    </submittedName>
</protein>
<evidence type="ECO:0000313" key="3">
    <source>
        <dbReference type="Proteomes" id="UP000606194"/>
    </source>
</evidence>
<dbReference type="EMBL" id="BMTL01000024">
    <property type="protein sequence ID" value="GGS07855.1"/>
    <property type="molecule type" value="Genomic_DNA"/>
</dbReference>
<feature type="compositionally biased region" description="Acidic residues" evidence="1">
    <location>
        <begin position="68"/>
        <end position="78"/>
    </location>
</feature>
<proteinExistence type="predicted"/>
<dbReference type="Proteomes" id="UP000606194">
    <property type="component" value="Unassembled WGS sequence"/>
</dbReference>
<reference evidence="2" key="2">
    <citation type="submission" date="2020-09" db="EMBL/GenBank/DDBJ databases">
        <authorList>
            <person name="Sun Q."/>
            <person name="Ohkuma M."/>
        </authorList>
    </citation>
    <scope>NUCLEOTIDE SEQUENCE</scope>
    <source>
        <strain evidence="2">JCM 4386</strain>
    </source>
</reference>
<dbReference type="AlphaFoldDB" id="A0A918G054"/>
<accession>A0A918G054</accession>
<gene>
    <name evidence="2" type="ORF">GCM10010269_53640</name>
</gene>
<feature type="compositionally biased region" description="Polar residues" evidence="1">
    <location>
        <begin position="56"/>
        <end position="67"/>
    </location>
</feature>
<sequence>MPGKACAFPRMAGGVIRPCRRAVRLYRPLTTAVGVVRVTGSESGMWEVAMSVEQPAKTTRPVTSTPSGEDDEARDVQQ</sequence>
<evidence type="ECO:0000256" key="1">
    <source>
        <dbReference type="SAM" id="MobiDB-lite"/>
    </source>
</evidence>
<reference evidence="2" key="1">
    <citation type="journal article" date="2014" name="Int. J. Syst. Evol. Microbiol.">
        <title>Complete genome sequence of Corynebacterium casei LMG S-19264T (=DSM 44701T), isolated from a smear-ripened cheese.</title>
        <authorList>
            <consortium name="US DOE Joint Genome Institute (JGI-PGF)"/>
            <person name="Walter F."/>
            <person name="Albersmeier A."/>
            <person name="Kalinowski J."/>
            <person name="Ruckert C."/>
        </authorList>
    </citation>
    <scope>NUCLEOTIDE SEQUENCE</scope>
    <source>
        <strain evidence="2">JCM 4386</strain>
    </source>
</reference>
<keyword evidence="3" id="KW-1185">Reference proteome</keyword>
<organism evidence="2 3">
    <name type="scientific">Streptomyces humidus</name>
    <dbReference type="NCBI Taxonomy" id="52259"/>
    <lineage>
        <taxon>Bacteria</taxon>
        <taxon>Bacillati</taxon>
        <taxon>Actinomycetota</taxon>
        <taxon>Actinomycetes</taxon>
        <taxon>Kitasatosporales</taxon>
        <taxon>Streptomycetaceae</taxon>
        <taxon>Streptomyces</taxon>
    </lineage>
</organism>